<evidence type="ECO:0000256" key="10">
    <source>
        <dbReference type="HAMAP-Rule" id="MF_00278"/>
    </source>
</evidence>
<dbReference type="EC" id="4.3.2.10" evidence="10"/>
<evidence type="ECO:0000256" key="8">
    <source>
        <dbReference type="ARBA" id="ARBA00047838"/>
    </source>
</evidence>
<dbReference type="NCBIfam" id="TIGR01855">
    <property type="entry name" value="IMP_synth_hisH"/>
    <property type="match status" value="1"/>
</dbReference>
<dbReference type="Pfam" id="PF00117">
    <property type="entry name" value="GATase"/>
    <property type="match status" value="1"/>
</dbReference>
<feature type="domain" description="Glutamine amidotransferase" evidence="12">
    <location>
        <begin position="4"/>
        <end position="202"/>
    </location>
</feature>
<evidence type="ECO:0000256" key="6">
    <source>
        <dbReference type="ARBA" id="ARBA00023102"/>
    </source>
</evidence>
<keyword evidence="6 10" id="KW-0368">Histidine biosynthesis</keyword>
<feature type="active site" description="Nucleophile" evidence="10 11">
    <location>
        <position position="80"/>
    </location>
</feature>
<dbReference type="CDD" id="cd01748">
    <property type="entry name" value="GATase1_IGP_Synthase"/>
    <property type="match status" value="1"/>
</dbReference>
<keyword evidence="4 10" id="KW-0378">Hydrolase</keyword>
<dbReference type="UniPathway" id="UPA00031">
    <property type="reaction ID" value="UER00010"/>
</dbReference>
<comment type="function">
    <text evidence="10">IGPS catalyzes the conversion of PRFAR and glutamine to IGP, AICAR and glutamate. The HisH subunit catalyzes the hydrolysis of glutamine to glutamate and ammonia as part of the synthesis of IGP and AICAR. The resulting ammonia molecule is channeled to the active site of HisF.</text>
</comment>
<evidence type="ECO:0000256" key="11">
    <source>
        <dbReference type="PIRSR" id="PIRSR000495-1"/>
    </source>
</evidence>
<sequence>MIALVDYGAGNLKSVLNAFETIGVKTKVVDKSSEIERASAIVLPGVGAFGDSMKTLKRLKLIEALDEQIFVKKKPYLGICLGLQFLATKSLEQGEHQGFGWVEGITRKIQPESREFRIPHIGWNEVTVLRESPLFDGIESPVFYFVHSYHLELADSDKKYLVGTSWHGETITAAVQKDNIFGVQFHPEKSQGAGLAVLRNFIKLI</sequence>
<evidence type="ECO:0000259" key="12">
    <source>
        <dbReference type="Pfam" id="PF00117"/>
    </source>
</evidence>
<dbReference type="EC" id="3.5.1.2" evidence="10"/>
<dbReference type="PROSITE" id="PS51273">
    <property type="entry name" value="GATASE_TYPE_1"/>
    <property type="match status" value="1"/>
</dbReference>
<dbReference type="SUPFAM" id="SSF52317">
    <property type="entry name" value="Class I glutamine amidotransferase-like"/>
    <property type="match status" value="1"/>
</dbReference>
<dbReference type="AlphaFoldDB" id="A0A1F5HAT9"/>
<dbReference type="Gene3D" id="3.40.50.880">
    <property type="match status" value="1"/>
</dbReference>
<comment type="catalytic activity">
    <reaction evidence="8 10">
        <text>5-[(5-phospho-1-deoxy-D-ribulos-1-ylimino)methylamino]-1-(5-phospho-beta-D-ribosyl)imidazole-4-carboxamide + L-glutamine = D-erythro-1-(imidazol-4-yl)glycerol 3-phosphate + 5-amino-1-(5-phospho-beta-D-ribosyl)imidazole-4-carboxamide + L-glutamate + H(+)</text>
        <dbReference type="Rhea" id="RHEA:24793"/>
        <dbReference type="ChEBI" id="CHEBI:15378"/>
        <dbReference type="ChEBI" id="CHEBI:29985"/>
        <dbReference type="ChEBI" id="CHEBI:58278"/>
        <dbReference type="ChEBI" id="CHEBI:58359"/>
        <dbReference type="ChEBI" id="CHEBI:58475"/>
        <dbReference type="ChEBI" id="CHEBI:58525"/>
        <dbReference type="EC" id="4.3.2.10"/>
    </reaction>
</comment>
<comment type="pathway">
    <text evidence="1 10">Amino-acid biosynthesis; L-histidine biosynthesis; L-histidine from 5-phospho-alpha-D-ribose 1-diphosphate: step 5/9.</text>
</comment>
<keyword evidence="7 10" id="KW-0456">Lyase</keyword>
<keyword evidence="3 10" id="KW-0028">Amino-acid biosynthesis</keyword>
<organism evidence="13 14">
    <name type="scientific">Candidatus Curtissbacteria bacterium RIFOXYA1_FULL_41_14</name>
    <dbReference type="NCBI Taxonomy" id="1797737"/>
    <lineage>
        <taxon>Bacteria</taxon>
        <taxon>Candidatus Curtissiibacteriota</taxon>
    </lineage>
</organism>
<comment type="subcellular location">
    <subcellularLocation>
        <location evidence="10">Cytoplasm</location>
    </subcellularLocation>
</comment>
<feature type="active site" evidence="10 11">
    <location>
        <position position="188"/>
    </location>
</feature>
<dbReference type="EMBL" id="MFCA01000029">
    <property type="protein sequence ID" value="OGE01218.1"/>
    <property type="molecule type" value="Genomic_DNA"/>
</dbReference>
<evidence type="ECO:0000256" key="3">
    <source>
        <dbReference type="ARBA" id="ARBA00022605"/>
    </source>
</evidence>
<keyword evidence="13" id="KW-0808">Transferase</keyword>
<evidence type="ECO:0000313" key="14">
    <source>
        <dbReference type="Proteomes" id="UP000176751"/>
    </source>
</evidence>
<evidence type="ECO:0000313" key="13">
    <source>
        <dbReference type="EMBL" id="OGE01218.1"/>
    </source>
</evidence>
<keyword evidence="10" id="KW-0963">Cytoplasm</keyword>
<dbReference type="PIRSF" id="PIRSF000495">
    <property type="entry name" value="Amidotransf_hisH"/>
    <property type="match status" value="1"/>
</dbReference>
<evidence type="ECO:0000256" key="4">
    <source>
        <dbReference type="ARBA" id="ARBA00022801"/>
    </source>
</evidence>
<gene>
    <name evidence="10" type="primary">hisH</name>
    <name evidence="13" type="ORF">A2196_00730</name>
</gene>
<reference evidence="13 14" key="1">
    <citation type="journal article" date="2016" name="Nat. Commun.">
        <title>Thousands of microbial genomes shed light on interconnected biogeochemical processes in an aquifer system.</title>
        <authorList>
            <person name="Anantharaman K."/>
            <person name="Brown C.T."/>
            <person name="Hug L.A."/>
            <person name="Sharon I."/>
            <person name="Castelle C.J."/>
            <person name="Probst A.J."/>
            <person name="Thomas B.C."/>
            <person name="Singh A."/>
            <person name="Wilkins M.J."/>
            <person name="Karaoz U."/>
            <person name="Brodie E.L."/>
            <person name="Williams K.H."/>
            <person name="Hubbard S.S."/>
            <person name="Banfield J.F."/>
        </authorList>
    </citation>
    <scope>NUCLEOTIDE SEQUENCE [LARGE SCALE GENOMIC DNA]</scope>
</reference>
<keyword evidence="5 10" id="KW-0315">Glutamine amidotransferase</keyword>
<dbReference type="GO" id="GO:0005737">
    <property type="term" value="C:cytoplasm"/>
    <property type="evidence" value="ECO:0007669"/>
    <property type="project" value="UniProtKB-SubCell"/>
</dbReference>
<dbReference type="InterPro" id="IPR010139">
    <property type="entry name" value="Imidazole-glycPsynth_HisH"/>
</dbReference>
<dbReference type="PANTHER" id="PTHR42701:SF1">
    <property type="entry name" value="IMIDAZOLE GLYCEROL PHOSPHATE SYNTHASE SUBUNIT HISH"/>
    <property type="match status" value="1"/>
</dbReference>
<protein>
    <recommendedName>
        <fullName evidence="10">Imidazole glycerol phosphate synthase subunit HisH</fullName>
        <ecNumber evidence="10">4.3.2.10</ecNumber>
    </recommendedName>
    <alternativeName>
        <fullName evidence="10">IGP synthase glutaminase subunit</fullName>
        <ecNumber evidence="10">3.5.1.2</ecNumber>
    </alternativeName>
    <alternativeName>
        <fullName evidence="10">IGP synthase subunit HisH</fullName>
    </alternativeName>
    <alternativeName>
        <fullName evidence="10">ImGP synthase subunit HisH</fullName>
        <shortName evidence="10">IGPS subunit HisH</shortName>
    </alternativeName>
</protein>
<dbReference type="InterPro" id="IPR017926">
    <property type="entry name" value="GATASE"/>
</dbReference>
<feature type="active site" evidence="10 11">
    <location>
        <position position="186"/>
    </location>
</feature>
<dbReference type="GO" id="GO:0000105">
    <property type="term" value="P:L-histidine biosynthetic process"/>
    <property type="evidence" value="ECO:0007669"/>
    <property type="project" value="UniProtKB-UniRule"/>
</dbReference>
<dbReference type="InterPro" id="IPR029062">
    <property type="entry name" value="Class_I_gatase-like"/>
</dbReference>
<comment type="subunit">
    <text evidence="2 10">Heterodimer of HisH and HisF.</text>
</comment>
<dbReference type="GO" id="GO:0016829">
    <property type="term" value="F:lyase activity"/>
    <property type="evidence" value="ECO:0007669"/>
    <property type="project" value="UniProtKB-KW"/>
</dbReference>
<proteinExistence type="inferred from homology"/>
<comment type="catalytic activity">
    <reaction evidence="9 10">
        <text>L-glutamine + H2O = L-glutamate + NH4(+)</text>
        <dbReference type="Rhea" id="RHEA:15889"/>
        <dbReference type="ChEBI" id="CHEBI:15377"/>
        <dbReference type="ChEBI" id="CHEBI:28938"/>
        <dbReference type="ChEBI" id="CHEBI:29985"/>
        <dbReference type="ChEBI" id="CHEBI:58359"/>
        <dbReference type="EC" id="3.5.1.2"/>
    </reaction>
</comment>
<dbReference type="GO" id="GO:0000107">
    <property type="term" value="F:imidazoleglycerol-phosphate synthase activity"/>
    <property type="evidence" value="ECO:0007669"/>
    <property type="project" value="UniProtKB-UniRule"/>
</dbReference>
<evidence type="ECO:0000256" key="7">
    <source>
        <dbReference type="ARBA" id="ARBA00023239"/>
    </source>
</evidence>
<dbReference type="STRING" id="1797737.A2196_00730"/>
<dbReference type="Proteomes" id="UP000176751">
    <property type="component" value="Unassembled WGS sequence"/>
</dbReference>
<dbReference type="HAMAP" id="MF_00278">
    <property type="entry name" value="HisH"/>
    <property type="match status" value="1"/>
</dbReference>
<name>A0A1F5HAT9_9BACT</name>
<accession>A0A1F5HAT9</accession>
<dbReference type="PANTHER" id="PTHR42701">
    <property type="entry name" value="IMIDAZOLE GLYCEROL PHOSPHATE SYNTHASE SUBUNIT HISH"/>
    <property type="match status" value="1"/>
</dbReference>
<evidence type="ECO:0000256" key="9">
    <source>
        <dbReference type="ARBA" id="ARBA00049534"/>
    </source>
</evidence>
<evidence type="ECO:0000256" key="1">
    <source>
        <dbReference type="ARBA" id="ARBA00005091"/>
    </source>
</evidence>
<dbReference type="GO" id="GO:0004359">
    <property type="term" value="F:glutaminase activity"/>
    <property type="evidence" value="ECO:0007669"/>
    <property type="project" value="UniProtKB-EC"/>
</dbReference>
<comment type="caution">
    <text evidence="13">The sequence shown here is derived from an EMBL/GenBank/DDBJ whole genome shotgun (WGS) entry which is preliminary data.</text>
</comment>
<evidence type="ECO:0000256" key="5">
    <source>
        <dbReference type="ARBA" id="ARBA00022962"/>
    </source>
</evidence>
<evidence type="ECO:0000256" key="2">
    <source>
        <dbReference type="ARBA" id="ARBA00011152"/>
    </source>
</evidence>